<evidence type="ECO:0000259" key="12">
    <source>
        <dbReference type="PROSITE" id="PS50835"/>
    </source>
</evidence>
<organism evidence="14 15">
    <name type="scientific">Cotesia glomerata</name>
    <name type="common">Lepidopteran parasitic wasp</name>
    <name type="synonym">Apanteles glomeratus</name>
    <dbReference type="NCBI Taxonomy" id="32391"/>
    <lineage>
        <taxon>Eukaryota</taxon>
        <taxon>Metazoa</taxon>
        <taxon>Ecdysozoa</taxon>
        <taxon>Arthropoda</taxon>
        <taxon>Hexapoda</taxon>
        <taxon>Insecta</taxon>
        <taxon>Pterygota</taxon>
        <taxon>Neoptera</taxon>
        <taxon>Endopterygota</taxon>
        <taxon>Hymenoptera</taxon>
        <taxon>Apocrita</taxon>
        <taxon>Ichneumonoidea</taxon>
        <taxon>Braconidae</taxon>
        <taxon>Microgastrinae</taxon>
        <taxon>Cotesia</taxon>
    </lineage>
</organism>
<feature type="domain" description="Ig-like" evidence="12">
    <location>
        <begin position="1050"/>
        <end position="1142"/>
    </location>
</feature>
<dbReference type="SMART" id="SM00408">
    <property type="entry name" value="IGc2"/>
    <property type="match status" value="27"/>
</dbReference>
<dbReference type="InterPro" id="IPR003961">
    <property type="entry name" value="FN3_dom"/>
</dbReference>
<keyword evidence="8" id="KW-1015">Disulfide bond</keyword>
<dbReference type="Pfam" id="PF13927">
    <property type="entry name" value="Ig_3"/>
    <property type="match status" value="17"/>
</dbReference>
<dbReference type="CDD" id="cd00063">
    <property type="entry name" value="FN3"/>
    <property type="match status" value="6"/>
</dbReference>
<feature type="region of interest" description="Disordered" evidence="10">
    <location>
        <begin position="3631"/>
        <end position="3653"/>
    </location>
</feature>
<evidence type="ECO:0000256" key="9">
    <source>
        <dbReference type="ARBA" id="ARBA00023319"/>
    </source>
</evidence>
<feature type="domain" description="Ig-like" evidence="12">
    <location>
        <begin position="2159"/>
        <end position="2252"/>
    </location>
</feature>
<dbReference type="InterPro" id="IPR056754">
    <property type="entry name" value="DSCAM/DSCAML_C"/>
</dbReference>
<dbReference type="FunFam" id="2.60.40.10:FF:000394">
    <property type="entry name" value="Down syndrome cell adhesion molecule, isoform J"/>
    <property type="match status" value="1"/>
</dbReference>
<dbReference type="GO" id="GO:0030424">
    <property type="term" value="C:axon"/>
    <property type="evidence" value="ECO:0007669"/>
    <property type="project" value="TreeGrafter"/>
</dbReference>
<dbReference type="PROSITE" id="PS50853">
    <property type="entry name" value="FN3"/>
    <property type="match status" value="6"/>
</dbReference>
<feature type="domain" description="Fibronectin type-III" evidence="13">
    <location>
        <begin position="2859"/>
        <end position="2955"/>
    </location>
</feature>
<keyword evidence="3" id="KW-0732">Signal</keyword>
<feature type="compositionally biased region" description="Polar residues" evidence="10">
    <location>
        <begin position="3751"/>
        <end position="3783"/>
    </location>
</feature>
<evidence type="ECO:0000256" key="8">
    <source>
        <dbReference type="ARBA" id="ARBA00023157"/>
    </source>
</evidence>
<dbReference type="CDD" id="cd20956">
    <property type="entry name" value="IgI_4_Dscam"/>
    <property type="match status" value="1"/>
</dbReference>
<dbReference type="FunFam" id="2.60.40.10:FF:000324">
    <property type="entry name" value="Down syndrome cell adhesion molecule, isoform D"/>
    <property type="match status" value="1"/>
</dbReference>
<gene>
    <name evidence="14" type="ORF">KQX54_011186</name>
</gene>
<dbReference type="SMART" id="SM00060">
    <property type="entry name" value="FN3"/>
    <property type="match status" value="6"/>
</dbReference>
<evidence type="ECO:0000259" key="13">
    <source>
        <dbReference type="PROSITE" id="PS50853"/>
    </source>
</evidence>
<evidence type="ECO:0000256" key="3">
    <source>
        <dbReference type="ARBA" id="ARBA00022729"/>
    </source>
</evidence>
<dbReference type="FunFam" id="2.60.40.10:FF:000093">
    <property type="entry name" value="Down syndrome cell adhesion molecule, isoform B"/>
    <property type="match status" value="1"/>
</dbReference>
<dbReference type="InterPro" id="IPR021012">
    <property type="entry name" value="Dscam1_C"/>
</dbReference>
<feature type="region of interest" description="Disordered" evidence="10">
    <location>
        <begin position="3729"/>
        <end position="3889"/>
    </location>
</feature>
<feature type="domain" description="Ig-like" evidence="12">
    <location>
        <begin position="2758"/>
        <end position="2850"/>
    </location>
</feature>
<name>A0AAV7J7F9_COTGL</name>
<protein>
    <recommendedName>
        <fullName evidence="16">Dscam</fullName>
    </recommendedName>
</protein>
<keyword evidence="9" id="KW-0393">Immunoglobulin domain</keyword>
<keyword evidence="15" id="KW-1185">Reference proteome</keyword>
<dbReference type="InterPro" id="IPR003599">
    <property type="entry name" value="Ig_sub"/>
</dbReference>
<dbReference type="InterPro" id="IPR013783">
    <property type="entry name" value="Ig-like_fold"/>
</dbReference>
<feature type="domain" description="Fibronectin type-III" evidence="13">
    <location>
        <begin position="3349"/>
        <end position="3442"/>
    </location>
</feature>
<feature type="domain" description="Fibronectin type-III" evidence="13">
    <location>
        <begin position="3165"/>
        <end position="3257"/>
    </location>
</feature>
<dbReference type="GO" id="GO:0007417">
    <property type="term" value="P:central nervous system development"/>
    <property type="evidence" value="ECO:0007669"/>
    <property type="project" value="TreeGrafter"/>
</dbReference>
<dbReference type="Pfam" id="PF12355">
    <property type="entry name" value="Dscam_C"/>
    <property type="match status" value="1"/>
</dbReference>
<feature type="domain" description="Ig-like" evidence="12">
    <location>
        <begin position="2544"/>
        <end position="2635"/>
    </location>
</feature>
<dbReference type="GO" id="GO:0070593">
    <property type="term" value="P:dendrite self-avoidance"/>
    <property type="evidence" value="ECO:0007669"/>
    <property type="project" value="TreeGrafter"/>
</dbReference>
<dbReference type="SUPFAM" id="SSF48726">
    <property type="entry name" value="Immunoglobulin"/>
    <property type="match status" value="27"/>
</dbReference>
<keyword evidence="5" id="KW-0130">Cell adhesion</keyword>
<feature type="domain" description="Ig-like" evidence="12">
    <location>
        <begin position="828"/>
        <end position="929"/>
    </location>
</feature>
<dbReference type="GO" id="GO:0098632">
    <property type="term" value="F:cell-cell adhesion mediator activity"/>
    <property type="evidence" value="ECO:0007669"/>
    <property type="project" value="TreeGrafter"/>
</dbReference>
<dbReference type="CDD" id="cd20957">
    <property type="entry name" value="IgC2_3_Dscam"/>
    <property type="match status" value="1"/>
</dbReference>
<evidence type="ECO:0000313" key="14">
    <source>
        <dbReference type="EMBL" id="KAH0567643.1"/>
    </source>
</evidence>
<feature type="domain" description="Ig-like" evidence="12">
    <location>
        <begin position="2354"/>
        <end position="2445"/>
    </location>
</feature>
<feature type="domain" description="Ig-like" evidence="12">
    <location>
        <begin position="635"/>
        <end position="728"/>
    </location>
</feature>
<feature type="domain" description="Fibronectin type-III" evidence="13">
    <location>
        <begin position="3446"/>
        <end position="3541"/>
    </location>
</feature>
<feature type="domain" description="Fibronectin type-III" evidence="13">
    <location>
        <begin position="3065"/>
        <end position="3161"/>
    </location>
</feature>
<dbReference type="GO" id="GO:0007156">
    <property type="term" value="P:homophilic cell adhesion via plasma membrane adhesion molecules"/>
    <property type="evidence" value="ECO:0007669"/>
    <property type="project" value="TreeGrafter"/>
</dbReference>
<feature type="domain" description="Ig-like" evidence="12">
    <location>
        <begin position="2450"/>
        <end position="2541"/>
    </location>
</feature>
<feature type="region of interest" description="Disordered" evidence="10">
    <location>
        <begin position="3901"/>
        <end position="3929"/>
    </location>
</feature>
<feature type="domain" description="Ig-like" evidence="12">
    <location>
        <begin position="2061"/>
        <end position="2154"/>
    </location>
</feature>
<dbReference type="FunFam" id="2.60.40.10:FF:000017">
    <property type="entry name" value="Down syndrome cell adhesion molecule b"/>
    <property type="match status" value="19"/>
</dbReference>
<feature type="domain" description="Ig-like" evidence="12">
    <location>
        <begin position="1147"/>
        <end position="1239"/>
    </location>
</feature>
<evidence type="ECO:0000313" key="15">
    <source>
        <dbReference type="Proteomes" id="UP000826195"/>
    </source>
</evidence>
<feature type="compositionally biased region" description="Basic and acidic residues" evidence="10">
    <location>
        <begin position="3856"/>
        <end position="3872"/>
    </location>
</feature>
<feature type="domain" description="Ig-like" evidence="12">
    <location>
        <begin position="934"/>
        <end position="1025"/>
    </location>
</feature>
<dbReference type="FunFam" id="2.60.40.10:FF:000302">
    <property type="entry name" value="Down syndrome cell adhesion molecule, isoform D"/>
    <property type="match status" value="1"/>
</dbReference>
<feature type="domain" description="Ig-like" evidence="12">
    <location>
        <begin position="2660"/>
        <end position="2753"/>
    </location>
</feature>
<dbReference type="FunFam" id="2.60.40.10:FF:000311">
    <property type="entry name" value="Down syndrome cell adhesion molecule, isoform D"/>
    <property type="match status" value="1"/>
</dbReference>
<keyword evidence="4" id="KW-0677">Repeat</keyword>
<dbReference type="SMART" id="SM00409">
    <property type="entry name" value="IG"/>
    <property type="match status" value="27"/>
</dbReference>
<dbReference type="InterPro" id="IPR003598">
    <property type="entry name" value="Ig_sub2"/>
</dbReference>
<comment type="subcellular location">
    <subcellularLocation>
        <location evidence="1">Membrane</location>
        <topology evidence="1">Single-pass membrane protein</topology>
    </subcellularLocation>
</comment>
<evidence type="ECO:0000256" key="6">
    <source>
        <dbReference type="ARBA" id="ARBA00022989"/>
    </source>
</evidence>
<proteinExistence type="predicted"/>
<feature type="domain" description="Ig-like" evidence="12">
    <location>
        <begin position="1534"/>
        <end position="1626"/>
    </location>
</feature>
<feature type="domain" description="Ig-like" evidence="12">
    <location>
        <begin position="1340"/>
        <end position="1432"/>
    </location>
</feature>
<evidence type="ECO:0000256" key="2">
    <source>
        <dbReference type="ARBA" id="ARBA00022692"/>
    </source>
</evidence>
<reference evidence="14 15" key="1">
    <citation type="journal article" date="2021" name="J. Hered.">
        <title>A chromosome-level genome assembly of the parasitoid wasp, Cotesia glomerata (Hymenoptera: Braconidae).</title>
        <authorList>
            <person name="Pinto B.J."/>
            <person name="Weis J.J."/>
            <person name="Gamble T."/>
            <person name="Ode P.J."/>
            <person name="Paul R."/>
            <person name="Zaspel J.M."/>
        </authorList>
    </citation>
    <scope>NUCLEOTIDE SEQUENCE [LARGE SCALE GENOMIC DNA]</scope>
    <source>
        <strain evidence="14">CgM1</strain>
    </source>
</reference>
<feature type="domain" description="Ig-like" evidence="12">
    <location>
        <begin position="1688"/>
        <end position="1780"/>
    </location>
</feature>
<feature type="domain" description="Ig-like" evidence="12">
    <location>
        <begin position="446"/>
        <end position="539"/>
    </location>
</feature>
<dbReference type="PANTHER" id="PTHR10075">
    <property type="entry name" value="BASIGIN RELATED"/>
    <property type="match status" value="1"/>
</dbReference>
<dbReference type="FunFam" id="2.60.40.10:FF:000498">
    <property type="entry name" value="Down syndrome cell adhesion molecule, isoform J"/>
    <property type="match status" value="1"/>
</dbReference>
<comment type="caution">
    <text evidence="14">The sequence shown here is derived from an EMBL/GenBank/DDBJ whole genome shotgun (WGS) entry which is preliminary data.</text>
</comment>
<keyword evidence="7 11" id="KW-0472">Membrane</keyword>
<dbReference type="Pfam" id="PF25059">
    <property type="entry name" value="FN3_DSCAM-DSCAML_C"/>
    <property type="match status" value="1"/>
</dbReference>
<dbReference type="Gene3D" id="2.60.40.10">
    <property type="entry name" value="Immunoglobulins"/>
    <property type="match status" value="34"/>
</dbReference>
<feature type="domain" description="Ig-like" evidence="12">
    <location>
        <begin position="1244"/>
        <end position="1335"/>
    </location>
</feature>
<dbReference type="Pfam" id="PF07679">
    <property type="entry name" value="I-set"/>
    <property type="match status" value="10"/>
</dbReference>
<evidence type="ECO:0000256" key="11">
    <source>
        <dbReference type="SAM" id="Phobius"/>
    </source>
</evidence>
<sequence length="3929" mass="422583">MLKRSLLLYLEPVNGAKPRVASTAKYDVLGKSLGATVTMLCQAQGHPLPNFRKFKRILIININYFLEPVNGAAPRVAATAKITVLTSSANSSITMLCQAQANPLPIFRSIIVEPVGSGPPRLPPRSKFDELLKHQGTTLTLLCEAQGSPTPFYRSGIVALDCAVQGSPVPVIRYIYQTISSNYATEFPLAPLLTEGNVDIAPRTTGKKFEGGEIIQTFEGQNVALGHSLQSHPPPITRIRCSRKVIGKRVLTLLLSEPSGQTAPKSTGDGLNKNDGVKGEPLALACAAQGFPAPTSRWYKFIEGTTRRQPVQLNERVRQVSGTLIIREARVEDSGKYLCIVNNSVGGESVETVLTVTAPLSAEIEPRVQTVDFGRPATFTCNVRGNPIKTISWMKDGKALGHEDPILRIESVKKEDKGMYQCFVRNDQESAQATAELKLGGRFEPPQIKQAFQEETLQPGPSMFLKCVASGNPTPEITWELDGKRLSNTERLQVGQYVKVNGDVVSHLNISSIHTNDGGLYKCIAASKVGSAEHSARLNVYGLPFIRHMDKKAIVAGETLRVTCPVAGYPIESIVWERDTRVLPINRKQKVFPNGTLIIENVERHSDQATYTCVARNAQGYSARGTLEVQVMVPPTVQSFAFTKLPMNAGEFANLQCIVSTGDLPLTIRWSYPGEEMGGSSGVIAKKVADRVSMLMISSLTAKHAGDYVCTAENPAGTSFYSTPLTVNVAPQVLQFSFGEEPLNSGEMLSISCTIIKGDLPVKFMWMINNQPIIDFDSSDITIVDNKRVSFLSIDSVSARHAGKYKCVASNAAGSHSHIAVLAVNVAPQIAPFSFGGEAANAGDMATVQCAVIKGDLPMDIIWSLNGIPIESDATIPDNNHQHRDIAVRKSGNRASTLTIESVAARHAGIYSCSASNRAGSTSHSADLSVNVSPRIAPFEMSDKAVNWGESVSAVCTIVSGDAPLELSWALNGVTITDDNPHISVTTTKRNSLISIDSASPSHAGEYTCVASNAAGSTSYSAELTVNGRQYFVPYLNTNSVLDYCFFIAPQIAPFTMADGPVNWGESISVPCSVLKGDLPIEITWAHNGEPIRRDRSDINIVATTRKNRILSIDSVAAGHAGEYTCSASNIAGGTSQSATLTVNVAPQIVPFVMGDEPANWGDAVTATCTVFKGDFPITIEWSLNSEPIAQNYPDITISSSSKRVSVLTIDAVSANHAGEYTCSASNVAGGTSYSASLAVNVAPQIVPFVMGDEPANWGDAVTATCTVFKGDFPIDIEWFLNDKKITHDHPGVTISTTKRVSLLTIDAVSASHAGEYTCSASNTAGGTSYSAALTVNVAPLIAPFVMGDEPANWGDTVTATCTVIKGDRPIEIEWALNGDPISNHNFPDISIGTGKSVSLLTIDGVTARHAGEYTCSASNAAGGTSYSASLIVNVQPGIAAFTFGDEPANSGETVAATCTVIKGDRPIEIEWALNGNPISHNNFPDISIVTSKSVSFLTIDGVTARHVGEYTCSASNAAGGTSYSASLIVNVQPGIAAFTFGDEPANSGETVTATCTVIKGDYPIYIEWSLNGQPIFSDNTDITIGSTSKRVSVLTIDTVSAHHAGEYTCSASNQAGGTSYSASLVVNVAPEIAPFDFGDNPSNAGDTVTAPCTVLKGDFPIDIQWALNGEPIGKDHSDITIVNTISPQIGTIAFTDSPANSGEPVSATCAVLKGDFPMKILWQQNGQPIGNDQSDIVVNAISRHMSVISIESAVARHTGEYTCIATNEAGTARQSATLIVNVSPQIAPFIISEEPANWGDTITATCTVLKGDYPIDIEWSLNGELINRDHTDITIVNTSKRVSLLTIEAVSARHAGEYTCSASNVAGGTSYSVPLAVNVAPQIGPFSMSDGPANWGDMVSATCSIVKGDFPVEIKWRHNGKDIDSNNPETVVTRINRHMSAISIESVAARHAGEYSCVATNRAGNILPFAFGDEPSNSGDAVLVTCSISKGDLPLDIAWAFNSEPLTQHRTDITITNGKRHSMLAIDSVAARHSGEYTCTASNKAGASSHSAMLAVNVSPQIAPFAIGDEPANWGEQISATCSVMKGDQPIEIRWSLNGQPITRQSHPDIMITKTGKKISLLSIDVVTAQHAGEYNCEASNQAGSTSRSAILSVNVSPQIAPFSIGDEPANWGEQVSAMCSVLKGDQPVEIRWSLNGQLITRQNHPDIMISKTGKKISLLSIDAVTAQHAGEYSCEASNQAGSTSRSAVLSVNVAPQILPLSFGDEPVNAGDLASIQCAVSKGDFPLEITWIFKGYPIGSDRSDIIVSDSGKRVKQLTIDAVAARHAGEYTCIASNAAGSSSHSAVLDVNVIPKLLPFSFGEEPLNSGQVVTVPCAVTEGDPPLKLRWILNGHTISPHSGISVLDLGGRGAILSIGSVQATHAGTYTCIAENSAGRHELSADLIVNVAPHLQPFSFDETNSGDLIIVQCAVVKGDTPITLKWLFEGRHLEVDESIKITALGDRVSALTIPAVKGEHAGEYACVADNPAGHARHSAHLKVNVLPRISHFDFGEQPIYEGQAAQLACMVPVGDTPIQINWTLDGKPLPPSLPHNIGKLGPRTSIMQIEPVTSRHAGNYACVASNPSGKVTYESTLRVYEDDHLAQAAIPMAFRAKFIELPPRWILEPTDKAFAQGSDARVECKADGFPKPQVTWKRAAGDTPGDYTDLKLNNPDISVEDGTLSINNIQKTNEGYYLCEAVNGIGSGLSAVILISVQAPPHFEIKLRNQTARRGEPAVLQCEAQGEKPIGILWNMNNKRLDPKSDSRYTIREEILANGVLADLSIKRTERSDSALFTCVATNAFGSDDTSINMIVQEVPEVPYGLKVLDKSGRSVQLSWAAPYDGNSPIKRYLIEYKMSKGSWETDIDRVIVPATQQNVAGVFNLRPATTYHLRIVAENEIGNSDPSDTVTIITAEEAPSGPPSSVRVDALDQHTLKVTWKPPPREDWNGEILGYYVGYRLSSSEKPYMFETVEFSKEDNKEHHLQILNLKTYTQYSVVVQAFNKVGSGPMSEERRQHTAEGVPEQPPHDTTCTTLTSQTIRVSWVSPPLTAANGVITGYKVIYGPSETWYDENTKDTKITSSSETILHGLKKYTNYSMQVLAFTSGGDGVKSAPIHCQTEQDAPEAPIAIKALVMSGESILVSWRPPIQPNGVISQYTVYTKADNVEEPVSHKVLPSQLTYEAKGLDTQHRYDFWVTASTNIGEGEASKIVSLTPNDRVPAKIASFDDKFTATYKEDVKLPCLAVGVPAPEVVWKVRDAKLQTSDRLRQLPEGSLFIKEVDRADAGEYSCYVENSFGHDTVTHQLIVHAPPHSPQVTLTATTTNSLTMKLRPHSTDNAPIHGYTIHYKPEFGDWETVQISSTAQKYTLENLWCGSRYQIYVTAYNGIGTGNPSDILNTRTKGSKPIIPEASRFIEVSTNSITLHLNAWSDGGCPMLYFVVEHKKKQQQEWNQVSNNVKPGSNFVVLDLDPANWYHLRVTAHNNAGFAVAEYEFATLTVTGGTIAPARELPDVNGGSNDEDPMKSFMTNLNLVVPVVAALLVIIVAVIVICVLKGKGHGSSDKDDVVYQQTGVVGATLDKRRPDLRDELGYIAPPNRKLPPVPGSNYNTCDRIKRGPTGSFRSHSTWDPRRHMYEELSHCAPNRRCPPPPPRIGSTDALSHRGMEDEICPYATFHLLGFREEMDPSKAMQFQTFPHPANGHSGTMGPPAGHPTNASAHSRSGSQSMPRQNGRYSRVPSQGGQTVFSPEYDDPANCAPEEDQYGSQYGQYGAPYDHYGSRGSVGRRSVGSARNLPMSNSPEPPPPPPRNHDPNNSSFNDSKESNEISEAECDRDQLQMNRNYGVNARGKDGMSTEEMRKLIERKSNEVPSRQATTTNGSHGGLLTPYDTVAV</sequence>
<feature type="domain" description="Ig-like" evidence="12">
    <location>
        <begin position="2257"/>
        <end position="2349"/>
    </location>
</feature>
<dbReference type="InterPro" id="IPR007110">
    <property type="entry name" value="Ig-like_dom"/>
</dbReference>
<dbReference type="FunFam" id="2.60.40.10:FF:000426">
    <property type="entry name" value="Down syndrome cell adhesion molecule, isoform J"/>
    <property type="match status" value="1"/>
</dbReference>
<feature type="compositionally biased region" description="Low complexity" evidence="10">
    <location>
        <begin position="3816"/>
        <end position="3836"/>
    </location>
</feature>
<feature type="compositionally biased region" description="Polar residues" evidence="10">
    <location>
        <begin position="3904"/>
        <end position="3915"/>
    </location>
</feature>
<dbReference type="FunFam" id="2.60.40.10:FF:000410">
    <property type="entry name" value="Down syndrome cell adhesion molecule, isoform H"/>
    <property type="match status" value="1"/>
</dbReference>
<feature type="region of interest" description="Disordered" evidence="10">
    <location>
        <begin position="3046"/>
        <end position="3069"/>
    </location>
</feature>
<evidence type="ECO:0000256" key="7">
    <source>
        <dbReference type="ARBA" id="ARBA00023136"/>
    </source>
</evidence>
<dbReference type="GO" id="GO:0007411">
    <property type="term" value="P:axon guidance"/>
    <property type="evidence" value="ECO:0007669"/>
    <property type="project" value="TreeGrafter"/>
</dbReference>
<dbReference type="InterPro" id="IPR036116">
    <property type="entry name" value="FN3_sf"/>
</dbReference>
<evidence type="ECO:0008006" key="16">
    <source>
        <dbReference type="Google" id="ProtNLM"/>
    </source>
</evidence>
<dbReference type="InterPro" id="IPR036179">
    <property type="entry name" value="Ig-like_dom_sf"/>
</dbReference>
<feature type="domain" description="Ig-like" evidence="12">
    <location>
        <begin position="1882"/>
        <end position="1962"/>
    </location>
</feature>
<dbReference type="Proteomes" id="UP000826195">
    <property type="component" value="Unassembled WGS sequence"/>
</dbReference>
<feature type="transmembrane region" description="Helical" evidence="11">
    <location>
        <begin position="3570"/>
        <end position="3591"/>
    </location>
</feature>
<feature type="domain" description="Ig-like" evidence="12">
    <location>
        <begin position="1437"/>
        <end position="1529"/>
    </location>
</feature>
<dbReference type="EMBL" id="JAHXZJ010000001">
    <property type="protein sequence ID" value="KAH0567643.1"/>
    <property type="molecule type" value="Genomic_DNA"/>
</dbReference>
<feature type="domain" description="Ig-like" evidence="12">
    <location>
        <begin position="359"/>
        <end position="438"/>
    </location>
</feature>
<feature type="domain" description="Ig-like" evidence="12">
    <location>
        <begin position="1785"/>
        <end position="1877"/>
    </location>
</feature>
<dbReference type="PANTHER" id="PTHR10075:SF53">
    <property type="entry name" value="DOWN SYNDROME CELL ADHESION MOLECULE 1, ISOFORM BQ"/>
    <property type="match status" value="1"/>
</dbReference>
<keyword evidence="6 11" id="KW-1133">Transmembrane helix</keyword>
<dbReference type="FunFam" id="2.60.40.10:FF:000308">
    <property type="entry name" value="Down syndrome cell adhesion molecule, isoform D"/>
    <property type="match status" value="1"/>
</dbReference>
<evidence type="ECO:0000256" key="5">
    <source>
        <dbReference type="ARBA" id="ARBA00022889"/>
    </source>
</evidence>
<dbReference type="SUPFAM" id="SSF49265">
    <property type="entry name" value="Fibronectin type III"/>
    <property type="match status" value="3"/>
</dbReference>
<dbReference type="FunFam" id="2.60.40.10:FF:000719">
    <property type="entry name" value="nephrin isoform X1"/>
    <property type="match status" value="1"/>
</dbReference>
<feature type="domain" description="Fibronectin type-III" evidence="13">
    <location>
        <begin position="2960"/>
        <end position="3060"/>
    </location>
</feature>
<accession>A0AAV7J7F9</accession>
<feature type="domain" description="Ig-like" evidence="12">
    <location>
        <begin position="3259"/>
        <end position="3341"/>
    </location>
</feature>
<dbReference type="PROSITE" id="PS50835">
    <property type="entry name" value="IG_LIKE"/>
    <property type="match status" value="27"/>
</dbReference>
<dbReference type="FunFam" id="2.60.40.10:FF:000333">
    <property type="entry name" value="Down syndrome cell adhesion molecule"/>
    <property type="match status" value="2"/>
</dbReference>
<dbReference type="Pfam" id="PF00041">
    <property type="entry name" value="fn3"/>
    <property type="match status" value="5"/>
</dbReference>
<feature type="domain" description="Ig-like" evidence="12">
    <location>
        <begin position="731"/>
        <end position="823"/>
    </location>
</feature>
<feature type="domain" description="Ig-like" evidence="12">
    <location>
        <begin position="258"/>
        <end position="355"/>
    </location>
</feature>
<dbReference type="InterPro" id="IPR013098">
    <property type="entry name" value="Ig_I-set"/>
</dbReference>
<keyword evidence="2 11" id="KW-0812">Transmembrane</keyword>
<evidence type="ECO:0000256" key="10">
    <source>
        <dbReference type="SAM" id="MobiDB-lite"/>
    </source>
</evidence>
<evidence type="ECO:0000256" key="4">
    <source>
        <dbReference type="ARBA" id="ARBA00022737"/>
    </source>
</evidence>
<dbReference type="CDD" id="cd20958">
    <property type="entry name" value="IgI_5_Dscam"/>
    <property type="match status" value="1"/>
</dbReference>
<feature type="domain" description="Ig-like" evidence="12">
    <location>
        <begin position="544"/>
        <end position="628"/>
    </location>
</feature>
<dbReference type="GO" id="GO:0005886">
    <property type="term" value="C:plasma membrane"/>
    <property type="evidence" value="ECO:0007669"/>
    <property type="project" value="TreeGrafter"/>
</dbReference>
<evidence type="ECO:0000256" key="1">
    <source>
        <dbReference type="ARBA" id="ARBA00004167"/>
    </source>
</evidence>
<feature type="domain" description="Ig-like" evidence="12">
    <location>
        <begin position="1969"/>
        <end position="2056"/>
    </location>
</feature>